<name>A0A9D4R653_DREPO</name>
<comment type="caution">
    <text evidence="2">The sequence shown here is derived from an EMBL/GenBank/DDBJ whole genome shotgun (WGS) entry which is preliminary data.</text>
</comment>
<protein>
    <submittedName>
        <fullName evidence="2">Uncharacterized protein</fullName>
    </submittedName>
</protein>
<organism evidence="2 3">
    <name type="scientific">Dreissena polymorpha</name>
    <name type="common">Zebra mussel</name>
    <name type="synonym">Mytilus polymorpha</name>
    <dbReference type="NCBI Taxonomy" id="45954"/>
    <lineage>
        <taxon>Eukaryota</taxon>
        <taxon>Metazoa</taxon>
        <taxon>Spiralia</taxon>
        <taxon>Lophotrochozoa</taxon>
        <taxon>Mollusca</taxon>
        <taxon>Bivalvia</taxon>
        <taxon>Autobranchia</taxon>
        <taxon>Heteroconchia</taxon>
        <taxon>Euheterodonta</taxon>
        <taxon>Imparidentia</taxon>
        <taxon>Neoheterodontei</taxon>
        <taxon>Myida</taxon>
        <taxon>Dreissenoidea</taxon>
        <taxon>Dreissenidae</taxon>
        <taxon>Dreissena</taxon>
    </lineage>
</organism>
<keyword evidence="3" id="KW-1185">Reference proteome</keyword>
<gene>
    <name evidence="2" type="ORF">DPMN_099136</name>
</gene>
<reference evidence="2" key="1">
    <citation type="journal article" date="2019" name="bioRxiv">
        <title>The Genome of the Zebra Mussel, Dreissena polymorpha: A Resource for Invasive Species Research.</title>
        <authorList>
            <person name="McCartney M.A."/>
            <person name="Auch B."/>
            <person name="Kono T."/>
            <person name="Mallez S."/>
            <person name="Zhang Y."/>
            <person name="Obille A."/>
            <person name="Becker A."/>
            <person name="Abrahante J.E."/>
            <person name="Garbe J."/>
            <person name="Badalamenti J.P."/>
            <person name="Herman A."/>
            <person name="Mangelson H."/>
            <person name="Liachko I."/>
            <person name="Sullivan S."/>
            <person name="Sone E.D."/>
            <person name="Koren S."/>
            <person name="Silverstein K.A.T."/>
            <person name="Beckman K.B."/>
            <person name="Gohl D.M."/>
        </authorList>
    </citation>
    <scope>NUCLEOTIDE SEQUENCE</scope>
    <source>
        <strain evidence="2">Duluth1</strain>
        <tissue evidence="2">Whole animal</tissue>
    </source>
</reference>
<evidence type="ECO:0000313" key="2">
    <source>
        <dbReference type="EMBL" id="KAH3856546.1"/>
    </source>
</evidence>
<feature type="compositionally biased region" description="Basic residues" evidence="1">
    <location>
        <begin position="10"/>
        <end position="21"/>
    </location>
</feature>
<dbReference type="EMBL" id="JAIWYP010000003">
    <property type="protein sequence ID" value="KAH3856546.1"/>
    <property type="molecule type" value="Genomic_DNA"/>
</dbReference>
<sequence length="51" mass="5629">MNRDEPGVTRKGRQQPARHRNNRDGTGNNRDGTVAQPGQYTNPGRATATPR</sequence>
<evidence type="ECO:0000256" key="1">
    <source>
        <dbReference type="SAM" id="MobiDB-lite"/>
    </source>
</evidence>
<dbReference type="AlphaFoldDB" id="A0A9D4R653"/>
<feature type="compositionally biased region" description="Polar residues" evidence="1">
    <location>
        <begin position="36"/>
        <end position="51"/>
    </location>
</feature>
<feature type="region of interest" description="Disordered" evidence="1">
    <location>
        <begin position="1"/>
        <end position="51"/>
    </location>
</feature>
<accession>A0A9D4R653</accession>
<proteinExistence type="predicted"/>
<evidence type="ECO:0000313" key="3">
    <source>
        <dbReference type="Proteomes" id="UP000828390"/>
    </source>
</evidence>
<feature type="compositionally biased region" description="Low complexity" evidence="1">
    <location>
        <begin position="24"/>
        <end position="33"/>
    </location>
</feature>
<dbReference type="Proteomes" id="UP000828390">
    <property type="component" value="Unassembled WGS sequence"/>
</dbReference>
<reference evidence="2" key="2">
    <citation type="submission" date="2020-11" db="EMBL/GenBank/DDBJ databases">
        <authorList>
            <person name="McCartney M.A."/>
            <person name="Auch B."/>
            <person name="Kono T."/>
            <person name="Mallez S."/>
            <person name="Becker A."/>
            <person name="Gohl D.M."/>
            <person name="Silverstein K.A.T."/>
            <person name="Koren S."/>
            <person name="Bechman K.B."/>
            <person name="Herman A."/>
            <person name="Abrahante J.E."/>
            <person name="Garbe J."/>
        </authorList>
    </citation>
    <scope>NUCLEOTIDE SEQUENCE</scope>
    <source>
        <strain evidence="2">Duluth1</strain>
        <tissue evidence="2">Whole animal</tissue>
    </source>
</reference>